<proteinExistence type="predicted"/>
<accession>A0AC59ZS87</accession>
<protein>
    <submittedName>
        <fullName evidence="1">Uncharacterized protein</fullName>
    </submittedName>
</protein>
<reference evidence="1" key="1">
    <citation type="submission" date="2023-05" db="EMBL/GenBank/DDBJ databases">
        <authorList>
            <consortium name="ELIXIR-Norway"/>
        </authorList>
    </citation>
    <scope>NUCLEOTIDE SEQUENCE</scope>
</reference>
<reference evidence="1" key="2">
    <citation type="submission" date="2025-03" db="EMBL/GenBank/DDBJ databases">
        <authorList>
            <consortium name="ELIXIR-Norway"/>
            <consortium name="Elixir Norway"/>
        </authorList>
    </citation>
    <scope>NUCLEOTIDE SEQUENCE</scope>
</reference>
<evidence type="ECO:0000313" key="1">
    <source>
        <dbReference type="EMBL" id="CAN0493706.1"/>
    </source>
</evidence>
<dbReference type="EMBL" id="OX596117">
    <property type="protein sequence ID" value="CAN0493706.1"/>
    <property type="molecule type" value="Genomic_DNA"/>
</dbReference>
<dbReference type="Proteomes" id="UP001162501">
    <property type="component" value="Chromosome 33"/>
</dbReference>
<organism evidence="1 2">
    <name type="scientific">Rangifer tarandus platyrhynchus</name>
    <name type="common">Svalbard reindeer</name>
    <dbReference type="NCBI Taxonomy" id="3082113"/>
    <lineage>
        <taxon>Eukaryota</taxon>
        <taxon>Metazoa</taxon>
        <taxon>Chordata</taxon>
        <taxon>Craniata</taxon>
        <taxon>Vertebrata</taxon>
        <taxon>Euteleostomi</taxon>
        <taxon>Mammalia</taxon>
        <taxon>Eutheria</taxon>
        <taxon>Laurasiatheria</taxon>
        <taxon>Artiodactyla</taxon>
        <taxon>Ruminantia</taxon>
        <taxon>Pecora</taxon>
        <taxon>Cervidae</taxon>
        <taxon>Odocoileinae</taxon>
        <taxon>Rangifer</taxon>
    </lineage>
</organism>
<gene>
    <name evidence="1" type="ORF">MRATA1EN22A_LOCUS21827</name>
</gene>
<name>A0AC59ZS87_RANTA</name>
<sequence>MAGSRPAAPPVSLKHRGAVVCYIPEGRLMTAGLLSSSDLELWKVLPGSLTPAVGAEGSTCQQEAEPGPGEVKLTVASSPRRSPVGPLCSC</sequence>
<evidence type="ECO:0000313" key="2">
    <source>
        <dbReference type="Proteomes" id="UP001162501"/>
    </source>
</evidence>